<name>A0ABW0PBK9_9BURK</name>
<keyword evidence="2" id="KW-1185">Reference proteome</keyword>
<proteinExistence type="predicted"/>
<evidence type="ECO:0000313" key="2">
    <source>
        <dbReference type="Proteomes" id="UP001596031"/>
    </source>
</evidence>
<sequence>MDRRTDYKTALLIDAALRAGGSPARALAGMGVAFATARRVLTRPDARRHPAPAPEFKRAS</sequence>
<reference evidence="2" key="1">
    <citation type="journal article" date="2019" name="Int. J. Syst. Evol. Microbiol.">
        <title>The Global Catalogue of Microorganisms (GCM) 10K type strain sequencing project: providing services to taxonomists for standard genome sequencing and annotation.</title>
        <authorList>
            <consortium name="The Broad Institute Genomics Platform"/>
            <consortium name="The Broad Institute Genome Sequencing Center for Infectious Disease"/>
            <person name="Wu L."/>
            <person name="Ma J."/>
        </authorList>
    </citation>
    <scope>NUCLEOTIDE SEQUENCE [LARGE SCALE GENOMIC DNA]</scope>
    <source>
        <strain evidence="2">CCUG 38813</strain>
    </source>
</reference>
<gene>
    <name evidence="1" type="ORF">ACFPOU_02670</name>
</gene>
<accession>A0ABW0PBK9</accession>
<evidence type="ECO:0000313" key="1">
    <source>
        <dbReference type="EMBL" id="MFC5510029.1"/>
    </source>
</evidence>
<evidence type="ECO:0008006" key="3">
    <source>
        <dbReference type="Google" id="ProtNLM"/>
    </source>
</evidence>
<comment type="caution">
    <text evidence="1">The sequence shown here is derived from an EMBL/GenBank/DDBJ whole genome shotgun (WGS) entry which is preliminary data.</text>
</comment>
<dbReference type="EMBL" id="JBHSMS010000011">
    <property type="protein sequence ID" value="MFC5510029.1"/>
    <property type="molecule type" value="Genomic_DNA"/>
</dbReference>
<organism evidence="1 2">
    <name type="scientific">Massilia jejuensis</name>
    <dbReference type="NCBI Taxonomy" id="648894"/>
    <lineage>
        <taxon>Bacteria</taxon>
        <taxon>Pseudomonadati</taxon>
        <taxon>Pseudomonadota</taxon>
        <taxon>Betaproteobacteria</taxon>
        <taxon>Burkholderiales</taxon>
        <taxon>Oxalobacteraceae</taxon>
        <taxon>Telluria group</taxon>
        <taxon>Massilia</taxon>
    </lineage>
</organism>
<dbReference type="RefSeq" id="WP_379716805.1">
    <property type="nucleotide sequence ID" value="NZ_JBHSMS010000011.1"/>
</dbReference>
<dbReference type="Proteomes" id="UP001596031">
    <property type="component" value="Unassembled WGS sequence"/>
</dbReference>
<protein>
    <recommendedName>
        <fullName evidence="3">Transposase</fullName>
    </recommendedName>
</protein>